<accession>A0A6F8YEV7</accession>
<evidence type="ECO:0000313" key="1">
    <source>
        <dbReference type="EMBL" id="BCB84549.1"/>
    </source>
</evidence>
<reference evidence="1 2" key="1">
    <citation type="submission" date="2020-03" db="EMBL/GenBank/DDBJ databases">
        <title>Whole genome shotgun sequence of Phytohabitans suffuscus NBRC 105367.</title>
        <authorList>
            <person name="Komaki H."/>
            <person name="Tamura T."/>
        </authorList>
    </citation>
    <scope>NUCLEOTIDE SEQUENCE [LARGE SCALE GENOMIC DNA]</scope>
    <source>
        <strain evidence="1 2">NBRC 105367</strain>
    </source>
</reference>
<organism evidence="1 2">
    <name type="scientific">Phytohabitans suffuscus</name>
    <dbReference type="NCBI Taxonomy" id="624315"/>
    <lineage>
        <taxon>Bacteria</taxon>
        <taxon>Bacillati</taxon>
        <taxon>Actinomycetota</taxon>
        <taxon>Actinomycetes</taxon>
        <taxon>Micromonosporales</taxon>
        <taxon>Micromonosporaceae</taxon>
    </lineage>
</organism>
<evidence type="ECO:0000313" key="2">
    <source>
        <dbReference type="Proteomes" id="UP000503011"/>
    </source>
</evidence>
<dbReference type="KEGG" id="psuu:Psuf_018620"/>
<dbReference type="AlphaFoldDB" id="A0A6F8YEV7"/>
<dbReference type="EMBL" id="AP022871">
    <property type="protein sequence ID" value="BCB84549.1"/>
    <property type="molecule type" value="Genomic_DNA"/>
</dbReference>
<dbReference type="Proteomes" id="UP000503011">
    <property type="component" value="Chromosome"/>
</dbReference>
<gene>
    <name evidence="1" type="ORF">Psuf_018620</name>
</gene>
<keyword evidence="2" id="KW-1185">Reference proteome</keyword>
<proteinExistence type="predicted"/>
<reference evidence="1 2" key="2">
    <citation type="submission" date="2020-03" db="EMBL/GenBank/DDBJ databases">
        <authorList>
            <person name="Ichikawa N."/>
            <person name="Kimura A."/>
            <person name="Kitahashi Y."/>
            <person name="Uohara A."/>
        </authorList>
    </citation>
    <scope>NUCLEOTIDE SEQUENCE [LARGE SCALE GENOMIC DNA]</scope>
    <source>
        <strain evidence="1 2">NBRC 105367</strain>
    </source>
</reference>
<protein>
    <submittedName>
        <fullName evidence="1">Uncharacterized protein</fullName>
    </submittedName>
</protein>
<name>A0A6F8YEV7_9ACTN</name>
<sequence>MAAGEHRKGVRHAETVIGRSKGDSLRQLGESGVVGLYRAVRVLPDP</sequence>